<dbReference type="InterPro" id="IPR058942">
    <property type="entry name" value="AT3G52170-like"/>
</dbReference>
<dbReference type="InterPro" id="IPR000504">
    <property type="entry name" value="RRM_dom"/>
</dbReference>
<feature type="compositionally biased region" description="Basic and acidic residues" evidence="1">
    <location>
        <begin position="209"/>
        <end position="218"/>
    </location>
</feature>
<dbReference type="CDD" id="cd00590">
    <property type="entry name" value="RRM_SF"/>
    <property type="match status" value="1"/>
</dbReference>
<feature type="compositionally biased region" description="Polar residues" evidence="1">
    <location>
        <begin position="56"/>
        <end position="66"/>
    </location>
</feature>
<dbReference type="GO" id="GO:0003723">
    <property type="term" value="F:RNA binding"/>
    <property type="evidence" value="ECO:0007669"/>
    <property type="project" value="InterPro"/>
</dbReference>
<accession>A0A6A1W248</accession>
<dbReference type="SUPFAM" id="SSF54928">
    <property type="entry name" value="RNA-binding domain, RBD"/>
    <property type="match status" value="2"/>
</dbReference>
<feature type="domain" description="RRM" evidence="2">
    <location>
        <begin position="553"/>
        <end position="620"/>
    </location>
</feature>
<name>A0A6A1W248_9ROSI</name>
<dbReference type="EMBL" id="RXIC02000021">
    <property type="protein sequence ID" value="KAB1219271.1"/>
    <property type="molecule type" value="Genomic_DNA"/>
</dbReference>
<proteinExistence type="predicted"/>
<sequence>MRQNTPHDTDFGESKSKVWTNEALVDSNSGKECVSTYVEFHVTGESSSRDVVVATASESTKTSSCPRTELGSSGPLSRSSGVVIYSLSTGKKLLENGPTNLIDEIASEDLDKLKAPEVTKVYISPDNIKIRETETTVSSQEGFIDSHSDEGAAALKIGENSLEDQPKTKLDNGHKVLKETIPGMLGEVDKNQDSKAEHLTSSHQLAGEASRRSPKEGADGVTSVGNGSYRIDKRTAPLVKILHADSDTGKVPASSYGAPEVLGLSDLFMKKSNIQSAGEVPLEQMNFSTSNALSDYSDGIFGHDTIRGFDIKSLIDCIKELPGEESSVTSRESSICRNNEQINNTGSVKRSKTRVSKQDSVPKSASPENHFMGKESGKAKDTKEGPRVGFPFVQHSELCEDKQGSNLDCAASNGIKSKPIPRVPILSNTEDQDNTPSTDFTKERHIKNKILVRFLSIEAEDSDIISAFEDCGDVVKIQQFSPVEGGFFKDAYVHFKTGKGLKEALKKTDLMIGKANVIVEAPSFVPDTTMISIPELIGDPDVPAALVKNPTRTVKIKQLAQDISSDQLQKALAFCNCGTSNFLLDSANSVAYVEFETEDAKERAIAEHSIYVSGKELLIFRIDAPRTTVVRISNINGKIKGVQKRCNSYGEVKYIQQRGKDIVDVHFKLREWPHMLHILNSLNGMEVAGQRWVAQPAPVFPPEVIQALWGHPEERRQVMAAMYRLVQSIGDPIDMTYTKLTDKYYGGL</sequence>
<reference evidence="3 4" key="1">
    <citation type="journal article" date="2019" name="Plant Biotechnol. J.">
        <title>The red bayberry genome and genetic basis of sex determination.</title>
        <authorList>
            <person name="Jia H.M."/>
            <person name="Jia H.J."/>
            <person name="Cai Q.L."/>
            <person name="Wang Y."/>
            <person name="Zhao H.B."/>
            <person name="Yang W.F."/>
            <person name="Wang G.Y."/>
            <person name="Li Y.H."/>
            <person name="Zhan D.L."/>
            <person name="Shen Y.T."/>
            <person name="Niu Q.F."/>
            <person name="Chang L."/>
            <person name="Qiu J."/>
            <person name="Zhao L."/>
            <person name="Xie H.B."/>
            <person name="Fu W.Y."/>
            <person name="Jin J."/>
            <person name="Li X.W."/>
            <person name="Jiao Y."/>
            <person name="Zhou C.C."/>
            <person name="Tu T."/>
            <person name="Chai C.Y."/>
            <person name="Gao J.L."/>
            <person name="Fan L.J."/>
            <person name="van de Weg E."/>
            <person name="Wang J.Y."/>
            <person name="Gao Z.S."/>
        </authorList>
    </citation>
    <scope>NUCLEOTIDE SEQUENCE [LARGE SCALE GENOMIC DNA]</scope>
    <source>
        <tissue evidence="3">Leaves</tissue>
    </source>
</reference>
<feature type="region of interest" description="Disordered" evidence="1">
    <location>
        <begin position="420"/>
        <end position="440"/>
    </location>
</feature>
<feature type="region of interest" description="Disordered" evidence="1">
    <location>
        <begin position="192"/>
        <end position="228"/>
    </location>
</feature>
<dbReference type="SMART" id="SM00360">
    <property type="entry name" value="RRM"/>
    <property type="match status" value="2"/>
</dbReference>
<feature type="compositionally biased region" description="Polar residues" evidence="1">
    <location>
        <begin position="426"/>
        <end position="439"/>
    </location>
</feature>
<evidence type="ECO:0000313" key="4">
    <source>
        <dbReference type="Proteomes" id="UP000516437"/>
    </source>
</evidence>
<dbReference type="PANTHER" id="PTHR34568:SF5">
    <property type="entry name" value="RNA-BINDING (RRM_RBD_RNP MOTIFS) FAMILY PROTEIN"/>
    <property type="match status" value="1"/>
</dbReference>
<dbReference type="AlphaFoldDB" id="A0A6A1W248"/>
<evidence type="ECO:0000259" key="2">
    <source>
        <dbReference type="SMART" id="SM00360"/>
    </source>
</evidence>
<dbReference type="InterPro" id="IPR035979">
    <property type="entry name" value="RBD_domain_sf"/>
</dbReference>
<dbReference type="InterPro" id="IPR012677">
    <property type="entry name" value="Nucleotide-bd_a/b_plait_sf"/>
</dbReference>
<gene>
    <name evidence="3" type="ORF">CJ030_MR3G001246</name>
</gene>
<protein>
    <recommendedName>
        <fullName evidence="2">RRM domain-containing protein</fullName>
    </recommendedName>
</protein>
<keyword evidence="4" id="KW-1185">Reference proteome</keyword>
<evidence type="ECO:0000256" key="1">
    <source>
        <dbReference type="SAM" id="MobiDB-lite"/>
    </source>
</evidence>
<dbReference type="PANTHER" id="PTHR34568">
    <property type="entry name" value="RRM DOMAIN-CONTAINING PROTEIN"/>
    <property type="match status" value="1"/>
</dbReference>
<feature type="domain" description="RRM" evidence="2">
    <location>
        <begin position="449"/>
        <end position="520"/>
    </location>
</feature>
<dbReference type="OrthoDB" id="1938644at2759"/>
<feature type="compositionally biased region" description="Polar residues" evidence="1">
    <location>
        <begin position="358"/>
        <end position="367"/>
    </location>
</feature>
<dbReference type="Proteomes" id="UP000516437">
    <property type="component" value="Chromosome 3"/>
</dbReference>
<feature type="compositionally biased region" description="Basic and acidic residues" evidence="1">
    <location>
        <begin position="371"/>
        <end position="385"/>
    </location>
</feature>
<feature type="region of interest" description="Disordered" evidence="1">
    <location>
        <begin position="48"/>
        <end position="76"/>
    </location>
</feature>
<comment type="caution">
    <text evidence="3">The sequence shown here is derived from an EMBL/GenBank/DDBJ whole genome shotgun (WGS) entry which is preliminary data.</text>
</comment>
<evidence type="ECO:0000313" key="3">
    <source>
        <dbReference type="EMBL" id="KAB1219271.1"/>
    </source>
</evidence>
<feature type="region of interest" description="Disordered" evidence="1">
    <location>
        <begin position="328"/>
        <end position="385"/>
    </location>
</feature>
<dbReference type="Gene3D" id="3.30.70.330">
    <property type="match status" value="1"/>
</dbReference>
<organism evidence="3 4">
    <name type="scientific">Morella rubra</name>
    <name type="common">Chinese bayberry</name>
    <dbReference type="NCBI Taxonomy" id="262757"/>
    <lineage>
        <taxon>Eukaryota</taxon>
        <taxon>Viridiplantae</taxon>
        <taxon>Streptophyta</taxon>
        <taxon>Embryophyta</taxon>
        <taxon>Tracheophyta</taxon>
        <taxon>Spermatophyta</taxon>
        <taxon>Magnoliopsida</taxon>
        <taxon>eudicotyledons</taxon>
        <taxon>Gunneridae</taxon>
        <taxon>Pentapetalae</taxon>
        <taxon>rosids</taxon>
        <taxon>fabids</taxon>
        <taxon>Fagales</taxon>
        <taxon>Myricaceae</taxon>
        <taxon>Morella</taxon>
    </lineage>
</organism>
<feature type="compositionally biased region" description="Polar residues" evidence="1">
    <location>
        <begin position="328"/>
        <end position="348"/>
    </location>
</feature>